<dbReference type="FunFam" id="3.40.50.720:FF:000084">
    <property type="entry name" value="Short-chain dehydrogenase reductase"/>
    <property type="match status" value="1"/>
</dbReference>
<dbReference type="InterPro" id="IPR050259">
    <property type="entry name" value="SDR"/>
</dbReference>
<dbReference type="GO" id="GO:0032787">
    <property type="term" value="P:monocarboxylic acid metabolic process"/>
    <property type="evidence" value="ECO:0007669"/>
    <property type="project" value="UniProtKB-ARBA"/>
</dbReference>
<dbReference type="Gene3D" id="3.40.50.720">
    <property type="entry name" value="NAD(P)-binding Rossmann-like Domain"/>
    <property type="match status" value="1"/>
</dbReference>
<dbReference type="RefSeq" id="WP_142702352.1">
    <property type="nucleotide sequence ID" value="NZ_VIRS01000001.1"/>
</dbReference>
<dbReference type="InParanoid" id="A0A545AZK6"/>
<dbReference type="Pfam" id="PF13561">
    <property type="entry name" value="adh_short_C2"/>
    <property type="match status" value="1"/>
</dbReference>
<dbReference type="InterPro" id="IPR057326">
    <property type="entry name" value="KR_dom"/>
</dbReference>
<keyword evidence="2" id="KW-0560">Oxidoreductase</keyword>
<dbReference type="PANTHER" id="PTHR42879:SF2">
    <property type="entry name" value="3-OXOACYL-[ACYL-CARRIER-PROTEIN] REDUCTASE FABG"/>
    <property type="match status" value="1"/>
</dbReference>
<dbReference type="PROSITE" id="PS00061">
    <property type="entry name" value="ADH_SHORT"/>
    <property type="match status" value="1"/>
</dbReference>
<comment type="caution">
    <text evidence="4">The sequence shown here is derived from an EMBL/GenBank/DDBJ whole genome shotgun (WGS) entry which is preliminary data.</text>
</comment>
<dbReference type="SMART" id="SM00822">
    <property type="entry name" value="PKS_KR"/>
    <property type="match status" value="1"/>
</dbReference>
<dbReference type="InterPro" id="IPR002347">
    <property type="entry name" value="SDR_fam"/>
</dbReference>
<evidence type="ECO:0000313" key="4">
    <source>
        <dbReference type="EMBL" id="TQS46734.1"/>
    </source>
</evidence>
<dbReference type="PANTHER" id="PTHR42879">
    <property type="entry name" value="3-OXOACYL-(ACYL-CARRIER-PROTEIN) REDUCTASE"/>
    <property type="match status" value="1"/>
</dbReference>
<proteinExistence type="inferred from homology"/>
<gene>
    <name evidence="4" type="ORF">FL583_00185</name>
</gene>
<reference evidence="4 5" key="1">
    <citation type="submission" date="2019-07" db="EMBL/GenBank/DDBJ databases">
        <title>Cryptosporangium phraense sp. nov., isolated from plant litter.</title>
        <authorList>
            <person name="Suriyachadkun C."/>
        </authorList>
    </citation>
    <scope>NUCLEOTIDE SEQUENCE [LARGE SCALE GENOMIC DNA]</scope>
    <source>
        <strain evidence="4 5">A-T 5661</strain>
    </source>
</reference>
<dbReference type="SUPFAM" id="SSF51735">
    <property type="entry name" value="NAD(P)-binding Rossmann-fold domains"/>
    <property type="match status" value="1"/>
</dbReference>
<evidence type="ECO:0000259" key="3">
    <source>
        <dbReference type="SMART" id="SM00822"/>
    </source>
</evidence>
<dbReference type="Proteomes" id="UP000317982">
    <property type="component" value="Unassembled WGS sequence"/>
</dbReference>
<name>A0A545AZK6_9ACTN</name>
<evidence type="ECO:0000256" key="1">
    <source>
        <dbReference type="ARBA" id="ARBA00006484"/>
    </source>
</evidence>
<keyword evidence="5" id="KW-1185">Reference proteome</keyword>
<dbReference type="AlphaFoldDB" id="A0A545AZK6"/>
<dbReference type="EMBL" id="VIRS01000001">
    <property type="protein sequence ID" value="TQS46734.1"/>
    <property type="molecule type" value="Genomic_DNA"/>
</dbReference>
<organism evidence="4 5">
    <name type="scientific">Cryptosporangium phraense</name>
    <dbReference type="NCBI Taxonomy" id="2593070"/>
    <lineage>
        <taxon>Bacteria</taxon>
        <taxon>Bacillati</taxon>
        <taxon>Actinomycetota</taxon>
        <taxon>Actinomycetes</taxon>
        <taxon>Cryptosporangiales</taxon>
        <taxon>Cryptosporangiaceae</taxon>
        <taxon>Cryptosporangium</taxon>
    </lineage>
</organism>
<accession>A0A545AZK6</accession>
<dbReference type="GO" id="GO:0016491">
    <property type="term" value="F:oxidoreductase activity"/>
    <property type="evidence" value="ECO:0007669"/>
    <property type="project" value="UniProtKB-KW"/>
</dbReference>
<evidence type="ECO:0000256" key="2">
    <source>
        <dbReference type="ARBA" id="ARBA00023002"/>
    </source>
</evidence>
<comment type="similarity">
    <text evidence="1">Belongs to the short-chain dehydrogenases/reductases (SDR) family.</text>
</comment>
<dbReference type="InterPro" id="IPR036291">
    <property type="entry name" value="NAD(P)-bd_dom_sf"/>
</dbReference>
<dbReference type="InterPro" id="IPR020904">
    <property type="entry name" value="Sc_DH/Rdtase_CS"/>
</dbReference>
<dbReference type="PRINTS" id="PR00080">
    <property type="entry name" value="SDRFAMILY"/>
</dbReference>
<feature type="domain" description="Ketoreductase" evidence="3">
    <location>
        <begin position="14"/>
        <end position="198"/>
    </location>
</feature>
<dbReference type="OrthoDB" id="286404at2"/>
<evidence type="ECO:0000313" key="5">
    <source>
        <dbReference type="Proteomes" id="UP000317982"/>
    </source>
</evidence>
<sequence>MSGYLEELFSLRGRVALVTGGSSGIGRTMASALGRSGARVVVVARRQDALAETVAELTAQGVEAVAVSADLGRRHDVWRAAAEAVDAFGEPDILVTAAAVNHRPPMDALTLEEWDATLELNLTAPFLLGQRFGTAMADRGWGRIIHVASQQAVRAYLNSGAYGASKGGVVALTRSQAEAWSSRGVTCNAVAPGVVRTPLTAPVFADEEKAAAMAARTMIGRNGEPEDYAGVAVFLASEAAAYVTGQTVFVDGGFSVH</sequence>
<protein>
    <submittedName>
        <fullName evidence="4">SDR family oxidoreductase</fullName>
    </submittedName>
</protein>
<dbReference type="PRINTS" id="PR00081">
    <property type="entry name" value="GDHRDH"/>
</dbReference>